<dbReference type="GO" id="GO:0005524">
    <property type="term" value="F:ATP binding"/>
    <property type="evidence" value="ECO:0007669"/>
    <property type="project" value="InterPro"/>
</dbReference>
<feature type="domain" description="Protein kinase" evidence="1">
    <location>
        <begin position="1"/>
        <end position="151"/>
    </location>
</feature>
<dbReference type="InterPro" id="IPR011009">
    <property type="entry name" value="Kinase-like_dom_sf"/>
</dbReference>
<reference evidence="2 3" key="1">
    <citation type="submission" date="2014-04" db="EMBL/GenBank/DDBJ databases">
        <title>Evolutionary Origins and Diversification of the Mycorrhizal Mutualists.</title>
        <authorList>
            <consortium name="DOE Joint Genome Institute"/>
            <consortium name="Mycorrhizal Genomics Consortium"/>
            <person name="Kohler A."/>
            <person name="Kuo A."/>
            <person name="Nagy L.G."/>
            <person name="Floudas D."/>
            <person name="Copeland A."/>
            <person name="Barry K.W."/>
            <person name="Cichocki N."/>
            <person name="Veneault-Fourrey C."/>
            <person name="LaButti K."/>
            <person name="Lindquist E.A."/>
            <person name="Lipzen A."/>
            <person name="Lundell T."/>
            <person name="Morin E."/>
            <person name="Murat C."/>
            <person name="Riley R."/>
            <person name="Ohm R."/>
            <person name="Sun H."/>
            <person name="Tunlid A."/>
            <person name="Henrissat B."/>
            <person name="Grigoriev I.V."/>
            <person name="Hibbett D.S."/>
            <person name="Martin F."/>
        </authorList>
    </citation>
    <scope>NUCLEOTIDE SEQUENCE [LARGE SCALE GENOMIC DNA]</scope>
    <source>
        <strain evidence="2 3">Koide BX008</strain>
    </source>
</reference>
<dbReference type="PROSITE" id="PS50011">
    <property type="entry name" value="PROTEIN_KINASE_DOM"/>
    <property type="match status" value="1"/>
</dbReference>
<evidence type="ECO:0000313" key="3">
    <source>
        <dbReference type="Proteomes" id="UP000054549"/>
    </source>
</evidence>
<gene>
    <name evidence="2" type="ORF">M378DRAFT_162254</name>
</gene>
<dbReference type="EMBL" id="KN818243">
    <property type="protein sequence ID" value="KIL65312.1"/>
    <property type="molecule type" value="Genomic_DNA"/>
</dbReference>
<proteinExistence type="predicted"/>
<dbReference type="AlphaFoldDB" id="A0A0C2WU67"/>
<dbReference type="GO" id="GO:0004672">
    <property type="term" value="F:protein kinase activity"/>
    <property type="evidence" value="ECO:0007669"/>
    <property type="project" value="InterPro"/>
</dbReference>
<dbReference type="Pfam" id="PF00069">
    <property type="entry name" value="Pkinase"/>
    <property type="match status" value="1"/>
</dbReference>
<evidence type="ECO:0000313" key="2">
    <source>
        <dbReference type="EMBL" id="KIL65312.1"/>
    </source>
</evidence>
<accession>A0A0C2WU67</accession>
<dbReference type="PANTHER" id="PTHR24347">
    <property type="entry name" value="SERINE/THREONINE-PROTEIN KINASE"/>
    <property type="match status" value="1"/>
</dbReference>
<keyword evidence="3" id="KW-1185">Reference proteome</keyword>
<organism evidence="2 3">
    <name type="scientific">Amanita muscaria (strain Koide BX008)</name>
    <dbReference type="NCBI Taxonomy" id="946122"/>
    <lineage>
        <taxon>Eukaryota</taxon>
        <taxon>Fungi</taxon>
        <taxon>Dikarya</taxon>
        <taxon>Basidiomycota</taxon>
        <taxon>Agaricomycotina</taxon>
        <taxon>Agaricomycetes</taxon>
        <taxon>Agaricomycetidae</taxon>
        <taxon>Agaricales</taxon>
        <taxon>Pluteineae</taxon>
        <taxon>Amanitaceae</taxon>
        <taxon>Amanita</taxon>
    </lineage>
</organism>
<dbReference type="InParanoid" id="A0A0C2WU67"/>
<sequence length="151" mass="17192">KLYKQTASHKTFHCTIEVHTQDRSSLVYLKLYQSTIKVSLTWLCCSPQVVIGNSTTTGGEGRGVEDYPEESDRERSSFVWSEMEVLKGLDHPNILIRSSFKNGSSYYLSFELAIGGELFERIFKMGKLTEHDAVNVVRSTLNGVHYYRSET</sequence>
<dbReference type="SUPFAM" id="SSF56112">
    <property type="entry name" value="Protein kinase-like (PK-like)"/>
    <property type="match status" value="1"/>
</dbReference>
<dbReference type="InterPro" id="IPR000719">
    <property type="entry name" value="Prot_kinase_dom"/>
</dbReference>
<name>A0A0C2WU67_AMAMK</name>
<dbReference type="STRING" id="946122.A0A0C2WU67"/>
<protein>
    <recommendedName>
        <fullName evidence="1">Protein kinase domain-containing protein</fullName>
    </recommendedName>
</protein>
<dbReference type="Gene3D" id="3.30.200.20">
    <property type="entry name" value="Phosphorylase Kinase, domain 1"/>
    <property type="match status" value="1"/>
</dbReference>
<dbReference type="OrthoDB" id="40902at2759"/>
<feature type="non-terminal residue" evidence="2">
    <location>
        <position position="1"/>
    </location>
</feature>
<evidence type="ECO:0000259" key="1">
    <source>
        <dbReference type="PROSITE" id="PS50011"/>
    </source>
</evidence>
<dbReference type="Proteomes" id="UP000054549">
    <property type="component" value="Unassembled WGS sequence"/>
</dbReference>
<dbReference type="Gene3D" id="1.10.510.10">
    <property type="entry name" value="Transferase(Phosphotransferase) domain 1"/>
    <property type="match status" value="1"/>
</dbReference>
<dbReference type="HOGENOM" id="CLU_1735748_0_0_1"/>